<organism evidence="1 2">
    <name type="scientific">Naegleria lovaniensis</name>
    <name type="common">Amoeba</name>
    <dbReference type="NCBI Taxonomy" id="51637"/>
    <lineage>
        <taxon>Eukaryota</taxon>
        <taxon>Discoba</taxon>
        <taxon>Heterolobosea</taxon>
        <taxon>Tetramitia</taxon>
        <taxon>Eutetramitia</taxon>
        <taxon>Vahlkampfiidae</taxon>
        <taxon>Naegleria</taxon>
    </lineage>
</organism>
<dbReference type="AlphaFoldDB" id="A0AA88GUR7"/>
<dbReference type="GeneID" id="68095082"/>
<comment type="caution">
    <text evidence="1">The sequence shown here is derived from an EMBL/GenBank/DDBJ whole genome shotgun (WGS) entry which is preliminary data.</text>
</comment>
<keyword evidence="2" id="KW-1185">Reference proteome</keyword>
<protein>
    <submittedName>
        <fullName evidence="1">Uncharacterized protein</fullName>
    </submittedName>
</protein>
<dbReference type="Proteomes" id="UP000816034">
    <property type="component" value="Unassembled WGS sequence"/>
</dbReference>
<evidence type="ECO:0000313" key="1">
    <source>
        <dbReference type="EMBL" id="KAG2386181.1"/>
    </source>
</evidence>
<name>A0AA88GUR7_NAELO</name>
<reference evidence="1 2" key="1">
    <citation type="journal article" date="2018" name="BMC Genomics">
        <title>The genome of Naegleria lovaniensis, the basis for a comparative approach to unravel pathogenicity factors of the human pathogenic amoeba N. fowleri.</title>
        <authorList>
            <person name="Liechti N."/>
            <person name="Schurch N."/>
            <person name="Bruggmann R."/>
            <person name="Wittwer M."/>
        </authorList>
    </citation>
    <scope>NUCLEOTIDE SEQUENCE [LARGE SCALE GENOMIC DNA]</scope>
    <source>
        <strain evidence="1 2">ATCC 30569</strain>
    </source>
</reference>
<proteinExistence type="predicted"/>
<evidence type="ECO:0000313" key="2">
    <source>
        <dbReference type="Proteomes" id="UP000816034"/>
    </source>
</evidence>
<dbReference type="EMBL" id="PYSW02000016">
    <property type="protein sequence ID" value="KAG2386181.1"/>
    <property type="molecule type" value="Genomic_DNA"/>
</dbReference>
<accession>A0AA88GUR7</accession>
<dbReference type="RefSeq" id="XP_044550173.1">
    <property type="nucleotide sequence ID" value="XM_044692065.1"/>
</dbReference>
<sequence length="88" mass="10074">MERNQRTIVYLESRTLQVRKTVYIAKLSTPVLFFGGFLDTVRCVMYCFMSKLNSLEVDLVTIDVDTGKVIEASPVLILPQNLLVYNNQ</sequence>
<gene>
    <name evidence="1" type="ORF">C9374_002627</name>
</gene>